<feature type="transmembrane region" description="Helical" evidence="7">
    <location>
        <begin position="359"/>
        <end position="379"/>
    </location>
</feature>
<keyword evidence="9" id="KW-1185">Reference proteome</keyword>
<gene>
    <name evidence="8" type="ORF">D0T12_07930</name>
</gene>
<dbReference type="GO" id="GO:0022857">
    <property type="term" value="F:transmembrane transporter activity"/>
    <property type="evidence" value="ECO:0007669"/>
    <property type="project" value="InterPro"/>
</dbReference>
<reference evidence="8 9" key="1">
    <citation type="submission" date="2018-08" db="EMBL/GenBank/DDBJ databases">
        <title>Actinomadura spongicola sp. nov., isolated from marine sponge Leucetta chagosensis.</title>
        <authorList>
            <person name="Li L."/>
            <person name="Lin H.W."/>
        </authorList>
    </citation>
    <scope>NUCLEOTIDE SEQUENCE [LARGE SCALE GENOMIC DNA]</scope>
    <source>
        <strain evidence="8 9">LHW52907</strain>
    </source>
</reference>
<dbReference type="PANTHER" id="PTHR23513:SF6">
    <property type="entry name" value="MAJOR FACILITATOR SUPERFAMILY ASSOCIATED DOMAIN-CONTAINING PROTEIN"/>
    <property type="match status" value="1"/>
</dbReference>
<feature type="transmembrane region" description="Helical" evidence="7">
    <location>
        <begin position="111"/>
        <end position="134"/>
    </location>
</feature>
<dbReference type="GO" id="GO:0005886">
    <property type="term" value="C:plasma membrane"/>
    <property type="evidence" value="ECO:0007669"/>
    <property type="project" value="UniProtKB-SubCell"/>
</dbReference>
<feature type="transmembrane region" description="Helical" evidence="7">
    <location>
        <begin position="400"/>
        <end position="422"/>
    </location>
</feature>
<dbReference type="Proteomes" id="UP000262882">
    <property type="component" value="Unassembled WGS sequence"/>
</dbReference>
<dbReference type="InterPro" id="IPR036259">
    <property type="entry name" value="MFS_trans_sf"/>
</dbReference>
<evidence type="ECO:0000256" key="1">
    <source>
        <dbReference type="ARBA" id="ARBA00004651"/>
    </source>
</evidence>
<keyword evidence="2" id="KW-1003">Cell membrane</keyword>
<feature type="transmembrane region" description="Helical" evidence="7">
    <location>
        <begin position="302"/>
        <end position="324"/>
    </location>
</feature>
<feature type="compositionally biased region" description="Polar residues" evidence="6">
    <location>
        <begin position="487"/>
        <end position="503"/>
    </location>
</feature>
<dbReference type="AlphaFoldDB" id="A0A372GM75"/>
<comment type="subcellular location">
    <subcellularLocation>
        <location evidence="1">Cell membrane</location>
        <topology evidence="1">Multi-pass membrane protein</topology>
    </subcellularLocation>
</comment>
<feature type="transmembrane region" description="Helical" evidence="7">
    <location>
        <begin position="336"/>
        <end position="353"/>
    </location>
</feature>
<feature type="region of interest" description="Disordered" evidence="6">
    <location>
        <begin position="487"/>
        <end position="559"/>
    </location>
</feature>
<sequence>MLSVTTAQPDVDASNGTRLHALRERLARGSGQNFAIISTASAVSQVGSMGVAAAGPLLALALTKSPIAAGCVTAASVLPGLLLHLPAGILVDRVDRRLVMLTSQIVRFISAFVACLCLTSVSNVVVVLVIAALIDGSCAVFYEVAEIAVVPDLVSDDFLHRAIGSNEAKLNASMLIGRPLGGAFLGVHPVVPYAVDAITSLFPIMALFVVGRRKRVKEKCDRELLPPAAEPVVVAEAEAENVPPERGEKGQATDAAVGLRPALSRLAHDDFSCAVVFLCVLANFFFQVIVLLQIFQAEQEGLPSYLVGLLLACTGLGGILGAIASPRIIRKMSAPSSVVVGLMMWVTLVWIMALYQNPIFGLALWGLCSIIGAHINVALRTHQAKVLGKKYLGRVTGFTRFLSVGAVALGAFSGGWIINAIGVRPTSFVVGGAFTIPLVVLIFLPIGMVRDWLVVQRAIFSVVITFCRHGGPHGDLASWCPQSEEASGLSAHTSNGRVSTSDTAVPEDCPPASPNRPGESVRSSVSDPSYPASDNGGRPAESGHPALDPGTPDPVRSVS</sequence>
<proteinExistence type="predicted"/>
<feature type="transmembrane region" description="Helical" evidence="7">
    <location>
        <begin position="190"/>
        <end position="210"/>
    </location>
</feature>
<evidence type="ECO:0000256" key="5">
    <source>
        <dbReference type="ARBA" id="ARBA00023136"/>
    </source>
</evidence>
<protein>
    <submittedName>
        <fullName evidence="8">MFS transporter</fullName>
    </submittedName>
</protein>
<dbReference type="SUPFAM" id="SSF103473">
    <property type="entry name" value="MFS general substrate transporter"/>
    <property type="match status" value="1"/>
</dbReference>
<evidence type="ECO:0000256" key="2">
    <source>
        <dbReference type="ARBA" id="ARBA00022475"/>
    </source>
</evidence>
<feature type="transmembrane region" description="Helical" evidence="7">
    <location>
        <begin position="67"/>
        <end position="91"/>
    </location>
</feature>
<feature type="transmembrane region" description="Helical" evidence="7">
    <location>
        <begin position="273"/>
        <end position="296"/>
    </location>
</feature>
<dbReference type="PANTHER" id="PTHR23513">
    <property type="entry name" value="INTEGRAL MEMBRANE EFFLUX PROTEIN-RELATED"/>
    <property type="match status" value="1"/>
</dbReference>
<evidence type="ECO:0000256" key="6">
    <source>
        <dbReference type="SAM" id="MobiDB-lite"/>
    </source>
</evidence>
<dbReference type="Gene3D" id="1.20.1250.20">
    <property type="entry name" value="MFS general substrate transporter like domains"/>
    <property type="match status" value="1"/>
</dbReference>
<keyword evidence="4 7" id="KW-1133">Transmembrane helix</keyword>
<dbReference type="CDD" id="cd06173">
    <property type="entry name" value="MFS_MefA_like"/>
    <property type="match status" value="1"/>
</dbReference>
<evidence type="ECO:0000313" key="8">
    <source>
        <dbReference type="EMBL" id="RFS86496.1"/>
    </source>
</evidence>
<evidence type="ECO:0000256" key="3">
    <source>
        <dbReference type="ARBA" id="ARBA00022692"/>
    </source>
</evidence>
<dbReference type="InterPro" id="IPR011701">
    <property type="entry name" value="MFS"/>
</dbReference>
<keyword evidence="3 7" id="KW-0812">Transmembrane</keyword>
<evidence type="ECO:0000256" key="4">
    <source>
        <dbReference type="ARBA" id="ARBA00022989"/>
    </source>
</evidence>
<feature type="transmembrane region" description="Helical" evidence="7">
    <location>
        <begin position="34"/>
        <end position="61"/>
    </location>
</feature>
<feature type="transmembrane region" description="Helical" evidence="7">
    <location>
        <begin position="428"/>
        <end position="449"/>
    </location>
</feature>
<accession>A0A372GM75</accession>
<keyword evidence="5 7" id="KW-0472">Membrane</keyword>
<dbReference type="EMBL" id="QVNQ01000002">
    <property type="protein sequence ID" value="RFS86496.1"/>
    <property type="molecule type" value="Genomic_DNA"/>
</dbReference>
<dbReference type="Pfam" id="PF07690">
    <property type="entry name" value="MFS_1"/>
    <property type="match status" value="1"/>
</dbReference>
<evidence type="ECO:0000313" key="9">
    <source>
        <dbReference type="Proteomes" id="UP000262882"/>
    </source>
</evidence>
<name>A0A372GM75_9ACTN</name>
<evidence type="ECO:0000256" key="7">
    <source>
        <dbReference type="SAM" id="Phobius"/>
    </source>
</evidence>
<organism evidence="8 9">
    <name type="scientific">Actinomadura spongiicola</name>
    <dbReference type="NCBI Taxonomy" id="2303421"/>
    <lineage>
        <taxon>Bacteria</taxon>
        <taxon>Bacillati</taxon>
        <taxon>Actinomycetota</taxon>
        <taxon>Actinomycetes</taxon>
        <taxon>Streptosporangiales</taxon>
        <taxon>Thermomonosporaceae</taxon>
        <taxon>Actinomadura</taxon>
    </lineage>
</organism>
<comment type="caution">
    <text evidence="8">The sequence shown here is derived from an EMBL/GenBank/DDBJ whole genome shotgun (WGS) entry which is preliminary data.</text>
</comment>